<comment type="caution">
    <text evidence="2">The sequence shown here is derived from an EMBL/GenBank/DDBJ whole genome shotgun (WGS) entry which is preliminary data.</text>
</comment>
<evidence type="ECO:0000313" key="3">
    <source>
        <dbReference type="Proteomes" id="UP001597641"/>
    </source>
</evidence>
<dbReference type="InterPro" id="IPR025366">
    <property type="entry name" value="DUF4270"/>
</dbReference>
<sequence>MQFSLSNNAVLRNKVTLFLCCCLALASCEDPNELGVGLVDDNISGKYTDTLTVNVSTVYLDSLATSGQGTLLVGEFNAPYSGEVDVNAVFPVSLGGAWTLAEDAAYDSLRLILPLGGYYYGDTTQAQTLEVYRLNSDIKTSRLGPYFFNEQPASFFYADNAIYNISTVATAPEPLGAVTYMPRPVAKDTLAVPLSDEFGQELISLRKAADSRLTDATGFLNYFKGLQLTSNGGSAVLGFPVGGVKVRLYYSETVNDVKTAKTKDFTITNPGLQFNQISTDLEGTALTGLERGGEAVPAAQTGNVSVTQVGAGLVIKLEFPYLNNLKTQLTPELINRAVLIVEPQNNTIQYPYPVPPALMLYNTNRTNLPLSPASFDPLVEGSPSLGANYDKEKNRYEFNITPYIIQQLKMQNTAGNALLIAPPTVAATAQNPAPTTLRDVSRLVVGGPQNVTLKIYYTTIK</sequence>
<dbReference type="Proteomes" id="UP001597641">
    <property type="component" value="Unassembled WGS sequence"/>
</dbReference>
<evidence type="ECO:0000313" key="2">
    <source>
        <dbReference type="EMBL" id="MFD3001174.1"/>
    </source>
</evidence>
<dbReference type="Pfam" id="PF14092">
    <property type="entry name" value="DUF4270"/>
    <property type="match status" value="1"/>
</dbReference>
<keyword evidence="3" id="KW-1185">Reference proteome</keyword>
<name>A0ABW6BXR2_9BACT</name>
<organism evidence="2 3">
    <name type="scientific">Pontibacter toksunensis</name>
    <dbReference type="NCBI Taxonomy" id="1332631"/>
    <lineage>
        <taxon>Bacteria</taxon>
        <taxon>Pseudomonadati</taxon>
        <taxon>Bacteroidota</taxon>
        <taxon>Cytophagia</taxon>
        <taxon>Cytophagales</taxon>
        <taxon>Hymenobacteraceae</taxon>
        <taxon>Pontibacter</taxon>
    </lineage>
</organism>
<feature type="chain" id="PRO_5046991788" evidence="1">
    <location>
        <begin position="27"/>
        <end position="461"/>
    </location>
</feature>
<reference evidence="3" key="1">
    <citation type="journal article" date="2019" name="Int. J. Syst. Evol. Microbiol.">
        <title>The Global Catalogue of Microorganisms (GCM) 10K type strain sequencing project: providing services to taxonomists for standard genome sequencing and annotation.</title>
        <authorList>
            <consortium name="The Broad Institute Genomics Platform"/>
            <consortium name="The Broad Institute Genome Sequencing Center for Infectious Disease"/>
            <person name="Wu L."/>
            <person name="Ma J."/>
        </authorList>
    </citation>
    <scope>NUCLEOTIDE SEQUENCE [LARGE SCALE GENOMIC DNA]</scope>
    <source>
        <strain evidence="3">KCTC 23984</strain>
    </source>
</reference>
<accession>A0ABW6BXR2</accession>
<keyword evidence="1" id="KW-0732">Signal</keyword>
<protein>
    <submittedName>
        <fullName evidence="2">DUF4270 family protein</fullName>
    </submittedName>
</protein>
<dbReference type="RefSeq" id="WP_377484974.1">
    <property type="nucleotide sequence ID" value="NZ_JBHUOX010000008.1"/>
</dbReference>
<feature type="signal peptide" evidence="1">
    <location>
        <begin position="1"/>
        <end position="26"/>
    </location>
</feature>
<proteinExistence type="predicted"/>
<gene>
    <name evidence="2" type="ORF">ACFS7Z_12420</name>
</gene>
<evidence type="ECO:0000256" key="1">
    <source>
        <dbReference type="SAM" id="SignalP"/>
    </source>
</evidence>
<dbReference type="EMBL" id="JBHUOX010000008">
    <property type="protein sequence ID" value="MFD3001174.1"/>
    <property type="molecule type" value="Genomic_DNA"/>
</dbReference>